<dbReference type="InterPro" id="IPR009060">
    <property type="entry name" value="UBA-like_sf"/>
</dbReference>
<dbReference type="PANTHER" id="PTHR20930">
    <property type="entry name" value="OVARIAN CARCINOMA ANTIGEN CA125-RELATED"/>
    <property type="match status" value="1"/>
</dbReference>
<evidence type="ECO:0000313" key="4">
    <source>
        <dbReference type="Proteomes" id="UP000318571"/>
    </source>
</evidence>
<dbReference type="AlphaFoldDB" id="A0A553NE61"/>
<sequence>MEVDEVEGCLLAQFGSMQTLDHDDLISQMLRLVGGSSLTTEAATFYLEMNQWNVQAAVCAYFDLEAGPEARLGPPKMTFVKDVTIGEGESVPPATRFTKTWAVTNPGAERWPEGCVLVFSSGLQMAEVGRIGVRSLAPGEQADVSVDMTSPAAPGIYESKWRMSTSSGLFFGDTIWVIITVEVAGTLALTQQMDKFHVLDQSNANHRNSDNRPQSNPFGLKSPLPPPANEDAMN</sequence>
<dbReference type="EMBL" id="VCGU01000458">
    <property type="protein sequence ID" value="TRY63649.1"/>
    <property type="molecule type" value="Genomic_DNA"/>
</dbReference>
<dbReference type="CDD" id="cd14947">
    <property type="entry name" value="NBR1_like"/>
    <property type="match status" value="1"/>
</dbReference>
<dbReference type="InterPro" id="IPR032350">
    <property type="entry name" value="Nbr1_FW"/>
</dbReference>
<dbReference type="GO" id="GO:0016236">
    <property type="term" value="P:macroautophagy"/>
    <property type="evidence" value="ECO:0007669"/>
    <property type="project" value="TreeGrafter"/>
</dbReference>
<keyword evidence="4" id="KW-1185">Reference proteome</keyword>
<dbReference type="SUPFAM" id="SSF46934">
    <property type="entry name" value="UBA-like"/>
    <property type="match status" value="1"/>
</dbReference>
<feature type="compositionally biased region" description="Polar residues" evidence="1">
    <location>
        <begin position="203"/>
        <end position="217"/>
    </location>
</feature>
<evidence type="ECO:0000313" key="3">
    <source>
        <dbReference type="EMBL" id="TRY63649.1"/>
    </source>
</evidence>
<dbReference type="OrthoDB" id="661148at2759"/>
<evidence type="ECO:0000256" key="1">
    <source>
        <dbReference type="SAM" id="MobiDB-lite"/>
    </source>
</evidence>
<protein>
    <recommendedName>
        <fullName evidence="2">Nbr1 FW domain-containing protein</fullName>
    </recommendedName>
</protein>
<comment type="caution">
    <text evidence="3">The sequence shown here is derived from an EMBL/GenBank/DDBJ whole genome shotgun (WGS) entry which is preliminary data.</text>
</comment>
<dbReference type="Pfam" id="PF14555">
    <property type="entry name" value="UBA_4"/>
    <property type="match status" value="1"/>
</dbReference>
<organism evidence="3 4">
    <name type="scientific">Tigriopus californicus</name>
    <name type="common">Marine copepod</name>
    <dbReference type="NCBI Taxonomy" id="6832"/>
    <lineage>
        <taxon>Eukaryota</taxon>
        <taxon>Metazoa</taxon>
        <taxon>Ecdysozoa</taxon>
        <taxon>Arthropoda</taxon>
        <taxon>Crustacea</taxon>
        <taxon>Multicrustacea</taxon>
        <taxon>Hexanauplia</taxon>
        <taxon>Copepoda</taxon>
        <taxon>Harpacticoida</taxon>
        <taxon>Harpacticidae</taxon>
        <taxon>Tigriopus</taxon>
    </lineage>
</organism>
<name>A0A553NE61_TIGCA</name>
<dbReference type="Pfam" id="PF16158">
    <property type="entry name" value="N_BRCA1_IG"/>
    <property type="match status" value="1"/>
</dbReference>
<feature type="domain" description="Nbr1 FW" evidence="2">
    <location>
        <begin position="84"/>
        <end position="181"/>
    </location>
</feature>
<reference evidence="3 4" key="1">
    <citation type="journal article" date="2018" name="Nat. Ecol. Evol.">
        <title>Genomic signatures of mitonuclear coevolution across populations of Tigriopus californicus.</title>
        <authorList>
            <person name="Barreto F.S."/>
            <person name="Watson E.T."/>
            <person name="Lima T.G."/>
            <person name="Willett C.S."/>
            <person name="Edmands S."/>
            <person name="Li W."/>
            <person name="Burton R.S."/>
        </authorList>
    </citation>
    <scope>NUCLEOTIDE SEQUENCE [LARGE SCALE GENOMIC DNA]</scope>
    <source>
        <strain evidence="3 4">San Diego</strain>
    </source>
</reference>
<accession>A0A553NE61</accession>
<dbReference type="Proteomes" id="UP000318571">
    <property type="component" value="Chromosome 10"/>
</dbReference>
<proteinExistence type="predicted"/>
<dbReference type="GO" id="GO:0043130">
    <property type="term" value="F:ubiquitin binding"/>
    <property type="evidence" value="ECO:0007669"/>
    <property type="project" value="TreeGrafter"/>
</dbReference>
<dbReference type="Gene3D" id="2.60.40.10">
    <property type="entry name" value="Immunoglobulins"/>
    <property type="match status" value="1"/>
</dbReference>
<dbReference type="Gene3D" id="1.10.8.10">
    <property type="entry name" value="DNA helicase RuvA subunit, C-terminal domain"/>
    <property type="match status" value="1"/>
</dbReference>
<dbReference type="CDD" id="cd14349">
    <property type="entry name" value="UBA_CF106"/>
    <property type="match status" value="1"/>
</dbReference>
<gene>
    <name evidence="3" type="ORF">TCAL_03997</name>
</gene>
<evidence type="ECO:0000259" key="2">
    <source>
        <dbReference type="Pfam" id="PF16158"/>
    </source>
</evidence>
<dbReference type="InterPro" id="IPR013783">
    <property type="entry name" value="Ig-like_fold"/>
</dbReference>
<dbReference type="PANTHER" id="PTHR20930:SF0">
    <property type="entry name" value="PROTEIN ILRUN"/>
    <property type="match status" value="1"/>
</dbReference>
<dbReference type="OMA" id="LESCNWN"/>
<dbReference type="GO" id="GO:0000407">
    <property type="term" value="C:phagophore assembly site"/>
    <property type="evidence" value="ECO:0007669"/>
    <property type="project" value="TreeGrafter"/>
</dbReference>
<feature type="region of interest" description="Disordered" evidence="1">
    <location>
        <begin position="203"/>
        <end position="234"/>
    </location>
</feature>
<dbReference type="InterPro" id="IPR039517">
    <property type="entry name" value="C6orf106_UBA-like"/>
</dbReference>
<dbReference type="STRING" id="6832.A0A553NE61"/>